<gene>
    <name evidence="1" type="ORF">OMM_04414</name>
</gene>
<proteinExistence type="predicted"/>
<reference evidence="2" key="1">
    <citation type="submission" date="2012-11" db="EMBL/GenBank/DDBJ databases">
        <authorList>
            <person name="Lucero-Rivera Y.E."/>
            <person name="Tovar-Ramirez D."/>
        </authorList>
    </citation>
    <scope>NUCLEOTIDE SEQUENCE [LARGE SCALE GENOMIC DNA]</scope>
    <source>
        <strain evidence="2">Araruama</strain>
    </source>
</reference>
<evidence type="ECO:0000313" key="2">
    <source>
        <dbReference type="Proteomes" id="UP000189670"/>
    </source>
</evidence>
<sequence length="262" mass="29812">MANKITSTISQINSAISGVDIRKLYDVIAAMSAIVGLSDTTKGSSAKMDFGISNETFSDLKKYAKYLQENTDELQEYIDKQQTIINNTGKLSKEGKVARVNLTNAIKAQTVSQTMDTVKPDINFKQFGKALSYTNDVPVGKEFDKDLLNRITNIHRLYAMIRDKYKEINKEMLKRYDLLSKIDKKTISKRKLEILQKELIANGSKISTLEKEAKLLNNTAIKYKQIQTLKKQGQKVIDDRLIKEKQQIANAKKNERKARKNN</sequence>
<dbReference type="Proteomes" id="UP000189670">
    <property type="component" value="Unassembled WGS sequence"/>
</dbReference>
<protein>
    <submittedName>
        <fullName evidence="1">Uncharacterized protein</fullName>
    </submittedName>
</protein>
<organism evidence="1 2">
    <name type="scientific">Candidatus Magnetoglobus multicellularis str. Araruama</name>
    <dbReference type="NCBI Taxonomy" id="890399"/>
    <lineage>
        <taxon>Bacteria</taxon>
        <taxon>Pseudomonadati</taxon>
        <taxon>Thermodesulfobacteriota</taxon>
        <taxon>Desulfobacteria</taxon>
        <taxon>Desulfobacterales</taxon>
        <taxon>Desulfobacteraceae</taxon>
        <taxon>Candidatus Magnetoglobus</taxon>
    </lineage>
</organism>
<name>A0A1V1P1K3_9BACT</name>
<comment type="caution">
    <text evidence="1">The sequence shown here is derived from an EMBL/GenBank/DDBJ whole genome shotgun (WGS) entry which is preliminary data.</text>
</comment>
<dbReference type="EMBL" id="ATBP01000861">
    <property type="protein sequence ID" value="ETR68691.1"/>
    <property type="molecule type" value="Genomic_DNA"/>
</dbReference>
<dbReference type="AlphaFoldDB" id="A0A1V1P1K3"/>
<accession>A0A1V1P1K3</accession>
<evidence type="ECO:0000313" key="1">
    <source>
        <dbReference type="EMBL" id="ETR68691.1"/>
    </source>
</evidence>